<dbReference type="KEGG" id="cpip:CJF12_10200"/>
<reference evidence="3 4" key="1">
    <citation type="submission" date="2014-07" db="EMBL/GenBank/DDBJ databases">
        <title>Genome of Chryseobacterium piperi CTM.</title>
        <authorList>
            <person name="Pipes S.E."/>
            <person name="Stropko S.J."/>
            <person name="Newman J.D."/>
        </authorList>
    </citation>
    <scope>NUCLEOTIDE SEQUENCE [LARGE SCALE GENOMIC DNA]</scope>
    <source>
        <strain evidence="3 4">CTM</strain>
    </source>
</reference>
<dbReference type="Gene3D" id="3.40.50.2300">
    <property type="match status" value="1"/>
</dbReference>
<dbReference type="InterPro" id="IPR052893">
    <property type="entry name" value="TCS_response_regulator"/>
</dbReference>
<dbReference type="PANTHER" id="PTHR44520:SF2">
    <property type="entry name" value="RESPONSE REGULATOR RCP1"/>
    <property type="match status" value="1"/>
</dbReference>
<dbReference type="SUPFAM" id="SSF52172">
    <property type="entry name" value="CheY-like"/>
    <property type="match status" value="1"/>
</dbReference>
<keyword evidence="4" id="KW-1185">Reference proteome</keyword>
<evidence type="ECO:0000256" key="1">
    <source>
        <dbReference type="PROSITE-ProRule" id="PRU00169"/>
    </source>
</evidence>
<protein>
    <submittedName>
        <fullName evidence="3">Transcriptional regulator</fullName>
    </submittedName>
</protein>
<dbReference type="EMBL" id="JPRJ01000004">
    <property type="protein sequence ID" value="KFF29658.1"/>
    <property type="molecule type" value="Genomic_DNA"/>
</dbReference>
<dbReference type="RefSeq" id="WP_034682151.1">
    <property type="nucleotide sequence ID" value="NZ_CP023049.2"/>
</dbReference>
<dbReference type="GO" id="GO:0000160">
    <property type="term" value="P:phosphorelay signal transduction system"/>
    <property type="evidence" value="ECO:0007669"/>
    <property type="project" value="InterPro"/>
</dbReference>
<dbReference type="InterPro" id="IPR001789">
    <property type="entry name" value="Sig_transdc_resp-reg_receiver"/>
</dbReference>
<organism evidence="3 4">
    <name type="scientific">Chryseobacterium piperi</name>
    <dbReference type="NCBI Taxonomy" id="558152"/>
    <lineage>
        <taxon>Bacteria</taxon>
        <taxon>Pseudomonadati</taxon>
        <taxon>Bacteroidota</taxon>
        <taxon>Flavobacteriia</taxon>
        <taxon>Flavobacteriales</taxon>
        <taxon>Weeksellaceae</taxon>
        <taxon>Chryseobacterium group</taxon>
        <taxon>Chryseobacterium</taxon>
    </lineage>
</organism>
<evidence type="ECO:0000313" key="4">
    <source>
        <dbReference type="Proteomes" id="UP000028709"/>
    </source>
</evidence>
<evidence type="ECO:0000313" key="3">
    <source>
        <dbReference type="EMBL" id="KFF29658.1"/>
    </source>
</evidence>
<accession>A0A086BL44</accession>
<dbReference type="STRING" id="558152.IQ37_04390"/>
<name>A0A086BL44_9FLAO</name>
<comment type="caution">
    <text evidence="1">Lacks conserved residue(s) required for the propagation of feature annotation.</text>
</comment>
<evidence type="ECO:0000259" key="2">
    <source>
        <dbReference type="PROSITE" id="PS50110"/>
    </source>
</evidence>
<dbReference type="Proteomes" id="UP000028709">
    <property type="component" value="Unassembled WGS sequence"/>
</dbReference>
<comment type="caution">
    <text evidence="3">The sequence shown here is derived from an EMBL/GenBank/DDBJ whole genome shotgun (WGS) entry which is preliminary data.</text>
</comment>
<dbReference type="PROSITE" id="PS50110">
    <property type="entry name" value="RESPONSE_REGULATORY"/>
    <property type="match status" value="1"/>
</dbReference>
<dbReference type="InterPro" id="IPR011006">
    <property type="entry name" value="CheY-like_superfamily"/>
</dbReference>
<dbReference type="PANTHER" id="PTHR44520">
    <property type="entry name" value="RESPONSE REGULATOR RCP1-RELATED"/>
    <property type="match status" value="1"/>
</dbReference>
<dbReference type="SMART" id="SM00448">
    <property type="entry name" value="REC"/>
    <property type="match status" value="1"/>
</dbReference>
<gene>
    <name evidence="3" type="ORF">IQ37_04390</name>
</gene>
<feature type="domain" description="Response regulatory" evidence="2">
    <location>
        <begin position="7"/>
        <end position="128"/>
    </location>
</feature>
<sequence>MNKEYLNVILADDDEGNIILFKNIFKDLKIAVKVQSFQNGKDLMEYLNNAEAFIPEMIMMNYTISQKSSLECLEEIKIDLRLSNMITAIYSDSLPEEDIERILVKGANIYIKKPDNYKDLKRVVSDVITLNWQYQTSGLNKDNFILKIG</sequence>
<dbReference type="OrthoDB" id="7631574at2"/>
<proteinExistence type="predicted"/>
<dbReference type="Pfam" id="PF00072">
    <property type="entry name" value="Response_reg"/>
    <property type="match status" value="1"/>
</dbReference>
<dbReference type="eggNOG" id="COG0745">
    <property type="taxonomic scope" value="Bacteria"/>
</dbReference>
<dbReference type="AlphaFoldDB" id="A0A086BL44"/>